<feature type="compositionally biased region" description="Basic residues" evidence="8">
    <location>
        <begin position="115"/>
        <end position="124"/>
    </location>
</feature>
<dbReference type="OMA" id="AFMIRIP"/>
<dbReference type="Gene3D" id="3.90.430.10">
    <property type="entry name" value="Copper fist DNA-binding domain"/>
    <property type="match status" value="1"/>
</dbReference>
<dbReference type="GO" id="GO:0005634">
    <property type="term" value="C:nucleus"/>
    <property type="evidence" value="ECO:0007669"/>
    <property type="project" value="UniProtKB-SubCell"/>
</dbReference>
<dbReference type="PRINTS" id="PR00617">
    <property type="entry name" value="COPPERFIST"/>
</dbReference>
<feature type="region of interest" description="Disordered" evidence="8">
    <location>
        <begin position="244"/>
        <end position="332"/>
    </location>
</feature>
<name>A0A165HK38_XYLHT</name>
<feature type="compositionally biased region" description="Low complexity" evidence="8">
    <location>
        <begin position="313"/>
        <end position="327"/>
    </location>
</feature>
<dbReference type="SMART" id="SM00412">
    <property type="entry name" value="Cu_FIST"/>
    <property type="match status" value="1"/>
</dbReference>
<keyword evidence="7" id="KW-0539">Nucleus</keyword>
<feature type="compositionally biased region" description="Polar residues" evidence="8">
    <location>
        <begin position="135"/>
        <end position="159"/>
    </location>
</feature>
<feature type="compositionally biased region" description="Polar residues" evidence="8">
    <location>
        <begin position="74"/>
        <end position="85"/>
    </location>
</feature>
<evidence type="ECO:0000256" key="8">
    <source>
        <dbReference type="SAM" id="MobiDB-lite"/>
    </source>
</evidence>
<dbReference type="GO" id="GO:0006879">
    <property type="term" value="P:intracellular iron ion homeostasis"/>
    <property type="evidence" value="ECO:0007669"/>
    <property type="project" value="TreeGrafter"/>
</dbReference>
<dbReference type="SUPFAM" id="SSF57879">
    <property type="entry name" value="Zinc domain conserved in yeast copper-regulated transcription factors"/>
    <property type="match status" value="1"/>
</dbReference>
<dbReference type="FunFam" id="3.90.430.10:FF:000001">
    <property type="entry name" value="Copper fist DNA-binding protein"/>
    <property type="match status" value="1"/>
</dbReference>
<keyword evidence="5" id="KW-0805">Transcription regulation</keyword>
<evidence type="ECO:0000256" key="6">
    <source>
        <dbReference type="ARBA" id="ARBA00023163"/>
    </source>
</evidence>
<evidence type="ECO:0000313" key="11">
    <source>
        <dbReference type="Proteomes" id="UP000076632"/>
    </source>
</evidence>
<evidence type="ECO:0000313" key="10">
    <source>
        <dbReference type="EMBL" id="KZF23633.1"/>
    </source>
</evidence>
<evidence type="ECO:0000256" key="5">
    <source>
        <dbReference type="ARBA" id="ARBA00023015"/>
    </source>
</evidence>
<evidence type="ECO:0000256" key="3">
    <source>
        <dbReference type="ARBA" id="ARBA00022833"/>
    </source>
</evidence>
<gene>
    <name evidence="10" type="ORF">L228DRAFT_246454</name>
</gene>
<dbReference type="InterPro" id="IPR001083">
    <property type="entry name" value="Cu_fist_DNA-bd_dom"/>
</dbReference>
<dbReference type="GO" id="GO:0005507">
    <property type="term" value="F:copper ion binding"/>
    <property type="evidence" value="ECO:0007669"/>
    <property type="project" value="InterPro"/>
</dbReference>
<evidence type="ECO:0000259" key="9">
    <source>
        <dbReference type="PROSITE" id="PS50073"/>
    </source>
</evidence>
<evidence type="ECO:0000256" key="1">
    <source>
        <dbReference type="ARBA" id="ARBA00004123"/>
    </source>
</evidence>
<keyword evidence="11" id="KW-1185">Reference proteome</keyword>
<dbReference type="PANTHER" id="PTHR28088">
    <property type="entry name" value="TRANSCRIPTIONAL ACTIVATOR HAA1-RELATED"/>
    <property type="match status" value="1"/>
</dbReference>
<feature type="compositionally biased region" description="Polar residues" evidence="8">
    <location>
        <begin position="284"/>
        <end position="296"/>
    </location>
</feature>
<dbReference type="InParanoid" id="A0A165HK38"/>
<keyword evidence="4" id="KW-0186">Copper</keyword>
<proteinExistence type="predicted"/>
<feature type="region of interest" description="Disordered" evidence="8">
    <location>
        <begin position="431"/>
        <end position="506"/>
    </location>
</feature>
<feature type="domain" description="Copper-fist" evidence="9">
    <location>
        <begin position="5"/>
        <end position="44"/>
    </location>
</feature>
<feature type="compositionally biased region" description="Polar residues" evidence="8">
    <location>
        <begin position="181"/>
        <end position="211"/>
    </location>
</feature>
<dbReference type="RefSeq" id="XP_018189188.1">
    <property type="nucleotide sequence ID" value="XM_018332420.1"/>
</dbReference>
<dbReference type="GO" id="GO:0000981">
    <property type="term" value="F:DNA-binding transcription factor activity, RNA polymerase II-specific"/>
    <property type="evidence" value="ECO:0007669"/>
    <property type="project" value="TreeGrafter"/>
</dbReference>
<accession>A0A165HK38</accession>
<dbReference type="PANTHER" id="PTHR28088:SF9">
    <property type="entry name" value="TRANSCRIPTION FACTOR GRISEA, PUTATIVE (AFU_ORTHOLOGUE AFUA_1G13190)-RELATED"/>
    <property type="match status" value="1"/>
</dbReference>
<evidence type="ECO:0000256" key="2">
    <source>
        <dbReference type="ARBA" id="ARBA00022723"/>
    </source>
</evidence>
<evidence type="ECO:0000256" key="7">
    <source>
        <dbReference type="ARBA" id="ARBA00023242"/>
    </source>
</evidence>
<feature type="region of interest" description="Disordered" evidence="8">
    <location>
        <begin position="72"/>
        <end position="222"/>
    </location>
</feature>
<keyword evidence="3" id="KW-0862">Zinc</keyword>
<reference evidence="10 11" key="1">
    <citation type="journal article" date="2016" name="Fungal Biol.">
        <title>The genome of Xylona heveae provides a window into fungal endophytism.</title>
        <authorList>
            <person name="Gazis R."/>
            <person name="Kuo A."/>
            <person name="Riley R."/>
            <person name="LaButti K."/>
            <person name="Lipzen A."/>
            <person name="Lin J."/>
            <person name="Amirebrahimi M."/>
            <person name="Hesse C.N."/>
            <person name="Spatafora J.W."/>
            <person name="Henrissat B."/>
            <person name="Hainaut M."/>
            <person name="Grigoriev I.V."/>
            <person name="Hibbett D.S."/>
        </authorList>
    </citation>
    <scope>NUCLEOTIDE SEQUENCE [LARGE SCALE GENOMIC DNA]</scope>
    <source>
        <strain evidence="10 11">TC161</strain>
    </source>
</reference>
<feature type="compositionally biased region" description="Polar residues" evidence="8">
    <location>
        <begin position="247"/>
        <end position="256"/>
    </location>
</feature>
<dbReference type="GO" id="GO:0045944">
    <property type="term" value="P:positive regulation of transcription by RNA polymerase II"/>
    <property type="evidence" value="ECO:0007669"/>
    <property type="project" value="TreeGrafter"/>
</dbReference>
<protein>
    <recommendedName>
        <fullName evidence="9">Copper-fist domain-containing protein</fullName>
    </recommendedName>
</protein>
<dbReference type="InterPro" id="IPR051763">
    <property type="entry name" value="Copper_Homeo_Regul"/>
</dbReference>
<evidence type="ECO:0000256" key="4">
    <source>
        <dbReference type="ARBA" id="ARBA00023008"/>
    </source>
</evidence>
<dbReference type="Pfam" id="PF00649">
    <property type="entry name" value="Copper-fist"/>
    <property type="match status" value="1"/>
</dbReference>
<sequence>MPEILVSGKPRKFACEPCIRGHRSSKCQHHDRTLVEVRKPGRPLSTCPHVGSHCTCDRLRLALPRKSSCACGPTVSSTDAASSTPRFEATGEPGPAGEQRSVPALLSGAISSPHRVQKSSKRKTSAMVVVPESIARSNRSRAPTAPQQSSIVENLSCASRSPFQSGPPPNMPPNVPYSSNFAFSPTSTVDQQPPYSSLDPTMSATSRQSGQPPLRLGLTGSGGYPAIKDEVGWTGAWPSPYGESYSRPASTITEQQPKPAGGCCGPKRESSRPSAQSPLKARETSPSGFQVSTVPQAESHDHSLPSQQRTATSSESSSRSSSSLRSSNIRGEPYTFPSSYASSYQSIPSLPGIANGQHIPFLAEGPQHNFSPGAMNYPMQLNNSILESLGHDCNCGDACSCLACPTHPYNDTSVKFAESIYDFMVNENHYDGSDSDSPTGPVPESSAESACCSGNAMPRPPHQSPAELQGTVSAAQRPSEDAFASHSENLRSGSQATLPSMDGSEPQRASFDAINNFYGDEPQLINSPSLYYHLEYPLKVECSNEGGSCQCGEGCSCTGCFTHLGHTGVPLEPLAMPMFDSADLGMDMQNSEWQSSPFSSSAFSRL</sequence>
<dbReference type="SMART" id="SM01090">
    <property type="entry name" value="Copper-fist"/>
    <property type="match status" value="1"/>
</dbReference>
<comment type="subcellular location">
    <subcellularLocation>
        <location evidence="1">Nucleus</location>
    </subcellularLocation>
</comment>
<dbReference type="OrthoDB" id="5600085at2759"/>
<dbReference type="EMBL" id="KV407457">
    <property type="protein sequence ID" value="KZF23633.1"/>
    <property type="molecule type" value="Genomic_DNA"/>
</dbReference>
<organism evidence="10 11">
    <name type="scientific">Xylona heveae (strain CBS 132557 / TC161)</name>
    <dbReference type="NCBI Taxonomy" id="1328760"/>
    <lineage>
        <taxon>Eukaryota</taxon>
        <taxon>Fungi</taxon>
        <taxon>Dikarya</taxon>
        <taxon>Ascomycota</taxon>
        <taxon>Pezizomycotina</taxon>
        <taxon>Xylonomycetes</taxon>
        <taxon>Xylonales</taxon>
        <taxon>Xylonaceae</taxon>
        <taxon>Xylona</taxon>
    </lineage>
</organism>
<dbReference type="PROSITE" id="PS50073">
    <property type="entry name" value="COPPER_FIST_2"/>
    <property type="match status" value="1"/>
</dbReference>
<feature type="compositionally biased region" description="Polar residues" evidence="8">
    <location>
        <begin position="486"/>
        <end position="498"/>
    </location>
</feature>
<keyword evidence="6" id="KW-0804">Transcription</keyword>
<dbReference type="Proteomes" id="UP000076632">
    <property type="component" value="Unassembled WGS sequence"/>
</dbReference>
<dbReference type="GO" id="GO:0006878">
    <property type="term" value="P:intracellular copper ion homeostasis"/>
    <property type="evidence" value="ECO:0007669"/>
    <property type="project" value="TreeGrafter"/>
</dbReference>
<keyword evidence="2" id="KW-0479">Metal-binding</keyword>
<dbReference type="GO" id="GO:0000978">
    <property type="term" value="F:RNA polymerase II cis-regulatory region sequence-specific DNA binding"/>
    <property type="evidence" value="ECO:0007669"/>
    <property type="project" value="TreeGrafter"/>
</dbReference>
<dbReference type="InterPro" id="IPR036395">
    <property type="entry name" value="Cu_fist_DNA-bd_dom_sf"/>
</dbReference>
<dbReference type="GeneID" id="28897557"/>
<feature type="compositionally biased region" description="Pro residues" evidence="8">
    <location>
        <begin position="165"/>
        <end position="175"/>
    </location>
</feature>
<dbReference type="AlphaFoldDB" id="A0A165HK38"/>